<dbReference type="NCBIfam" id="TIGR01484">
    <property type="entry name" value="HAD-SF-IIB"/>
    <property type="match status" value="1"/>
</dbReference>
<dbReference type="InterPro" id="IPR006379">
    <property type="entry name" value="HAD-SF_hydro_IIB"/>
</dbReference>
<evidence type="ECO:0000256" key="1">
    <source>
        <dbReference type="ARBA" id="ARBA00000500"/>
    </source>
</evidence>
<dbReference type="InterPro" id="IPR036412">
    <property type="entry name" value="HAD-like_sf"/>
</dbReference>
<organism evidence="14 15">
    <name type="scientific">Lolium multiflorum</name>
    <name type="common">Italian ryegrass</name>
    <name type="synonym">Lolium perenne subsp. multiflorum</name>
    <dbReference type="NCBI Taxonomy" id="4521"/>
    <lineage>
        <taxon>Eukaryota</taxon>
        <taxon>Viridiplantae</taxon>
        <taxon>Streptophyta</taxon>
        <taxon>Embryophyta</taxon>
        <taxon>Tracheophyta</taxon>
        <taxon>Spermatophyta</taxon>
        <taxon>Magnoliopsida</taxon>
        <taxon>Liliopsida</taxon>
        <taxon>Poales</taxon>
        <taxon>Poaceae</taxon>
        <taxon>BOP clade</taxon>
        <taxon>Pooideae</taxon>
        <taxon>Poodae</taxon>
        <taxon>Poeae</taxon>
        <taxon>Poeae Chloroplast Group 2 (Poeae type)</taxon>
        <taxon>Loliodinae</taxon>
        <taxon>Loliinae</taxon>
        <taxon>Lolium</taxon>
    </lineage>
</organism>
<dbReference type="SUPFAM" id="SSF56784">
    <property type="entry name" value="HAD-like"/>
    <property type="match status" value="1"/>
</dbReference>
<keyword evidence="7" id="KW-0677">Repeat</keyword>
<comment type="cofactor">
    <cofactor evidence="2">
        <name>a divalent metal cation</name>
        <dbReference type="ChEBI" id="CHEBI:60240"/>
    </cofactor>
</comment>
<evidence type="ECO:0000256" key="8">
    <source>
        <dbReference type="ARBA" id="ARBA00022801"/>
    </source>
</evidence>
<sequence length="635" mass="70388">MKTMPIVNVVTLLLLSATVAESSGTVAGTLGTSLWYSYCSPGNYTANSSYEQSLKYLFSGLPQKVSSSSTLFARDTVNSDTEVIYAVAHCRGDANASACNRCVTEALHEADVFCAFKKAAALYADLCTVRFSNETLSWRSDVENFRDRMAIKVDSSDITDLEMGVNALYTAVTRMANSSHSFVSASEKIYAYGTSYEAYALVQCVGEMTHAECGRCLDHLRVSCSLAGQMVHRKATTWCSYRFELYNFFTGSPMVRLPPFTYRAHTGHRMKKKKLLILVAIGVGVLILILALITFFFFWRKQQKRNGRAKDRASEEDLLSAGDTDGAPGAPEENILSAKDIVKCPSAIVCFSEITKIARGKKILIFLDYDGTISPINDIPAEATIPSDIREAVQKAAELFPTSIVSGRRIEKLKNFVKLDNVHYAGSHGQEIVMSGEPVPSYAPVGIHEQRVTAATHYLEDGSSKIEGAIVENNKYAVSLHFRNVDQKDWTLVEKLVEDAKAAFEGLEMTRGHMVLELRAQTGLNKGTAVKYLINHILGKLGLDRSEVLPMYFGDDVTDEDAFEVLREKKLGFGVLISEEPRESKALYSLKNPLEVKRFLNELVEWRMSLEDLSSTAENDDEIVETSSRSSRLPR</sequence>
<reference evidence="14" key="1">
    <citation type="submission" date="2023-07" db="EMBL/GenBank/DDBJ databases">
        <title>A chromosome-level genome assembly of Lolium multiflorum.</title>
        <authorList>
            <person name="Chen Y."/>
            <person name="Copetti D."/>
            <person name="Kolliker R."/>
            <person name="Studer B."/>
        </authorList>
    </citation>
    <scope>NUCLEOTIDE SEQUENCE</scope>
    <source>
        <strain evidence="14">02402/16</strain>
        <tissue evidence="14">Leaf</tissue>
    </source>
</reference>
<feature type="chain" id="PRO_5042240075" description="trehalose-phosphatase" evidence="12">
    <location>
        <begin position="21"/>
        <end position="635"/>
    </location>
</feature>
<dbReference type="InterPro" id="IPR044651">
    <property type="entry name" value="OTSB-like"/>
</dbReference>
<evidence type="ECO:0000313" key="14">
    <source>
        <dbReference type="EMBL" id="KAK1628297.1"/>
    </source>
</evidence>
<evidence type="ECO:0000256" key="6">
    <source>
        <dbReference type="ARBA" id="ARBA00022729"/>
    </source>
</evidence>
<dbReference type="GO" id="GO:0005992">
    <property type="term" value="P:trehalose biosynthetic process"/>
    <property type="evidence" value="ECO:0007669"/>
    <property type="project" value="InterPro"/>
</dbReference>
<dbReference type="InterPro" id="IPR023214">
    <property type="entry name" value="HAD_sf"/>
</dbReference>
<dbReference type="InterPro" id="IPR002902">
    <property type="entry name" value="GNK2"/>
</dbReference>
<keyword evidence="8" id="KW-0378">Hydrolase</keyword>
<dbReference type="NCBIfam" id="TIGR00685">
    <property type="entry name" value="T6PP"/>
    <property type="match status" value="1"/>
</dbReference>
<feature type="domain" description="Gnk2-homologous" evidence="13">
    <location>
        <begin position="143"/>
        <end position="248"/>
    </location>
</feature>
<comment type="similarity">
    <text evidence="4">Belongs to the trehalose phosphatase family.</text>
</comment>
<dbReference type="GO" id="GO:0004805">
    <property type="term" value="F:trehalose-phosphatase activity"/>
    <property type="evidence" value="ECO:0007669"/>
    <property type="project" value="UniProtKB-EC"/>
</dbReference>
<dbReference type="CDD" id="cd12087">
    <property type="entry name" value="TM_EGFR-like"/>
    <property type="match status" value="1"/>
</dbReference>
<keyword evidence="6 12" id="KW-0732">Signal</keyword>
<feature type="region of interest" description="Disordered" evidence="10">
    <location>
        <begin position="310"/>
        <end position="330"/>
    </location>
</feature>
<dbReference type="Gene3D" id="3.30.70.1020">
    <property type="entry name" value="Trehalose-6-phosphate phosphatase related protein, domain 2"/>
    <property type="match status" value="1"/>
</dbReference>
<feature type="region of interest" description="Disordered" evidence="10">
    <location>
        <begin position="616"/>
        <end position="635"/>
    </location>
</feature>
<keyword evidence="11" id="KW-0472">Membrane</keyword>
<gene>
    <name evidence="14" type="ORF">QYE76_002612</name>
</gene>
<evidence type="ECO:0000256" key="12">
    <source>
        <dbReference type="SAM" id="SignalP"/>
    </source>
</evidence>
<keyword evidence="11" id="KW-1133">Transmembrane helix</keyword>
<dbReference type="Gene3D" id="3.40.50.1000">
    <property type="entry name" value="HAD superfamily/HAD-like"/>
    <property type="match status" value="1"/>
</dbReference>
<accession>A0AAD8RP89</accession>
<comment type="pathway">
    <text evidence="3">Glycan biosynthesis; trehalose biosynthesis.</text>
</comment>
<name>A0AAD8RP89_LOLMU</name>
<dbReference type="InterPro" id="IPR003337">
    <property type="entry name" value="Trehalose_PPase"/>
</dbReference>
<dbReference type="AlphaFoldDB" id="A0AAD8RP89"/>
<evidence type="ECO:0000256" key="4">
    <source>
        <dbReference type="ARBA" id="ARBA00008770"/>
    </source>
</evidence>
<dbReference type="PROSITE" id="PS51473">
    <property type="entry name" value="GNK2"/>
    <property type="match status" value="2"/>
</dbReference>
<dbReference type="Gene3D" id="3.30.430.20">
    <property type="entry name" value="Gnk2 domain, C-X8-C-X2-C motif"/>
    <property type="match status" value="2"/>
</dbReference>
<feature type="signal peptide" evidence="12">
    <location>
        <begin position="1"/>
        <end position="20"/>
    </location>
</feature>
<evidence type="ECO:0000259" key="13">
    <source>
        <dbReference type="PROSITE" id="PS51473"/>
    </source>
</evidence>
<dbReference type="Pfam" id="PF02358">
    <property type="entry name" value="Trehalose_PPase"/>
    <property type="match status" value="1"/>
</dbReference>
<feature type="domain" description="Gnk2-homologous" evidence="13">
    <location>
        <begin position="32"/>
        <end position="136"/>
    </location>
</feature>
<evidence type="ECO:0000313" key="15">
    <source>
        <dbReference type="Proteomes" id="UP001231189"/>
    </source>
</evidence>
<comment type="caution">
    <text evidence="14">The sequence shown here is derived from an EMBL/GenBank/DDBJ whole genome shotgun (WGS) entry which is preliminary data.</text>
</comment>
<dbReference type="EC" id="3.1.3.12" evidence="5"/>
<keyword evidence="11" id="KW-0812">Transmembrane</keyword>
<evidence type="ECO:0000256" key="2">
    <source>
        <dbReference type="ARBA" id="ARBA00001968"/>
    </source>
</evidence>
<protein>
    <recommendedName>
        <fullName evidence="5">trehalose-phosphatase</fullName>
        <ecNumber evidence="5">3.1.3.12</ecNumber>
    </recommendedName>
    <alternativeName>
        <fullName evidence="9">Trehalose 6-phosphate phosphatase</fullName>
    </alternativeName>
</protein>
<evidence type="ECO:0000256" key="3">
    <source>
        <dbReference type="ARBA" id="ARBA00005199"/>
    </source>
</evidence>
<keyword evidence="15" id="KW-1185">Reference proteome</keyword>
<evidence type="ECO:0000256" key="10">
    <source>
        <dbReference type="SAM" id="MobiDB-lite"/>
    </source>
</evidence>
<evidence type="ECO:0000256" key="11">
    <source>
        <dbReference type="SAM" id="Phobius"/>
    </source>
</evidence>
<dbReference type="InterPro" id="IPR038408">
    <property type="entry name" value="GNK2_sf"/>
</dbReference>
<dbReference type="PANTHER" id="PTHR43768:SF23">
    <property type="entry name" value="TREHALOSE-PHOSPHATE PHOSPHATASE 1-RELATED"/>
    <property type="match status" value="1"/>
</dbReference>
<comment type="catalytic activity">
    <reaction evidence="1">
        <text>alpha,alpha-trehalose 6-phosphate + H2O = alpha,alpha-trehalose + phosphate</text>
        <dbReference type="Rhea" id="RHEA:23420"/>
        <dbReference type="ChEBI" id="CHEBI:15377"/>
        <dbReference type="ChEBI" id="CHEBI:16551"/>
        <dbReference type="ChEBI" id="CHEBI:43474"/>
        <dbReference type="ChEBI" id="CHEBI:58429"/>
        <dbReference type="EC" id="3.1.3.12"/>
    </reaction>
</comment>
<dbReference type="CDD" id="cd23509">
    <property type="entry name" value="Gnk2-like"/>
    <property type="match status" value="2"/>
</dbReference>
<evidence type="ECO:0000256" key="7">
    <source>
        <dbReference type="ARBA" id="ARBA00022737"/>
    </source>
</evidence>
<evidence type="ECO:0000256" key="9">
    <source>
        <dbReference type="ARBA" id="ARBA00030356"/>
    </source>
</evidence>
<dbReference type="PANTHER" id="PTHR43768">
    <property type="entry name" value="TREHALOSE 6-PHOSPHATE PHOSPHATASE"/>
    <property type="match status" value="1"/>
</dbReference>
<feature type="compositionally biased region" description="Polar residues" evidence="10">
    <location>
        <begin position="625"/>
        <end position="635"/>
    </location>
</feature>
<dbReference type="EMBL" id="JAUUTY010000005">
    <property type="protein sequence ID" value="KAK1628297.1"/>
    <property type="molecule type" value="Genomic_DNA"/>
</dbReference>
<dbReference type="Proteomes" id="UP001231189">
    <property type="component" value="Unassembled WGS sequence"/>
</dbReference>
<evidence type="ECO:0000256" key="5">
    <source>
        <dbReference type="ARBA" id="ARBA00013086"/>
    </source>
</evidence>
<feature type="transmembrane region" description="Helical" evidence="11">
    <location>
        <begin position="275"/>
        <end position="299"/>
    </location>
</feature>
<proteinExistence type="inferred from homology"/>
<dbReference type="Pfam" id="PF01657">
    <property type="entry name" value="Stress-antifung"/>
    <property type="match status" value="2"/>
</dbReference>